<feature type="transmembrane region" description="Helical" evidence="1">
    <location>
        <begin position="148"/>
        <end position="169"/>
    </location>
</feature>
<protein>
    <submittedName>
        <fullName evidence="2">Uncharacterized protein</fullName>
    </submittedName>
</protein>
<sequence length="191" mass="20498">MTRVAYWDRSVAALRGYTMDDLAEFRHDLDRIEHRVAGEVTVGRSRVRILAGCVALLVVGLLLPQATSVTSLTTLLRWDSEAATLPLRVFDVFVVVFGILVPLVALLRRRWGAAAIAMLGSGAASMVGLFAVWSQAGMVARTSHAPHVGLYLCWAAVMASTAVWLPVVLSTAPLRSAPPVTSGVLTPRDGH</sequence>
<keyword evidence="1" id="KW-1133">Transmembrane helix</keyword>
<keyword evidence="1" id="KW-0812">Transmembrane</keyword>
<feature type="transmembrane region" description="Helical" evidence="1">
    <location>
        <begin position="114"/>
        <end position="136"/>
    </location>
</feature>
<proteinExistence type="predicted"/>
<gene>
    <name evidence="2" type="ORF">KUM34_020400</name>
</gene>
<dbReference type="RefSeq" id="WP_229579518.1">
    <property type="nucleotide sequence ID" value="NZ_CP083974.1"/>
</dbReference>
<evidence type="ECO:0000313" key="2">
    <source>
        <dbReference type="EMBL" id="UZF44202.1"/>
    </source>
</evidence>
<dbReference type="Proteomes" id="UP001162740">
    <property type="component" value="Chromosome"/>
</dbReference>
<evidence type="ECO:0000313" key="3">
    <source>
        <dbReference type="Proteomes" id="UP001162740"/>
    </source>
</evidence>
<feature type="transmembrane region" description="Helical" evidence="1">
    <location>
        <begin position="49"/>
        <end position="67"/>
    </location>
</feature>
<organism evidence="2 3">
    <name type="scientific">Rhodococcus rhodochrous</name>
    <dbReference type="NCBI Taxonomy" id="1829"/>
    <lineage>
        <taxon>Bacteria</taxon>
        <taxon>Bacillati</taxon>
        <taxon>Actinomycetota</taxon>
        <taxon>Actinomycetes</taxon>
        <taxon>Mycobacteriales</taxon>
        <taxon>Nocardiaceae</taxon>
        <taxon>Rhodococcus</taxon>
    </lineage>
</organism>
<dbReference type="AlphaFoldDB" id="A0AA46WUU7"/>
<keyword evidence="1" id="KW-0472">Membrane</keyword>
<reference evidence="2 3" key="1">
    <citation type="journal article" date="2021" name="Front. Microbiol.">
        <title>Bacterial Transformation of Aromatic Monomers in Softwood Black Liquor.</title>
        <authorList>
            <person name="Navas L.E."/>
            <person name="Dexter G."/>
            <person name="Liu J."/>
            <person name="Levy-Booth D."/>
            <person name="Cho M."/>
            <person name="Jang S.K."/>
            <person name="Mansfield S.D."/>
            <person name="Renneckar S."/>
            <person name="Mohn W.W."/>
            <person name="Eltis L.D."/>
        </authorList>
    </citation>
    <scope>NUCLEOTIDE SEQUENCE [LARGE SCALE GENOMIC DNA]</scope>
    <source>
        <strain evidence="2 3">GD02</strain>
    </source>
</reference>
<evidence type="ECO:0000256" key="1">
    <source>
        <dbReference type="SAM" id="Phobius"/>
    </source>
</evidence>
<accession>A0AA46WUU7</accession>
<feature type="transmembrane region" description="Helical" evidence="1">
    <location>
        <begin position="87"/>
        <end position="107"/>
    </location>
</feature>
<name>A0AA46WUU7_RHORH</name>
<dbReference type="EMBL" id="CP083974">
    <property type="protein sequence ID" value="UZF44202.1"/>
    <property type="molecule type" value="Genomic_DNA"/>
</dbReference>